<dbReference type="GO" id="GO:0016020">
    <property type="term" value="C:membrane"/>
    <property type="evidence" value="ECO:0007669"/>
    <property type="project" value="UniProtKB-SubCell"/>
</dbReference>
<evidence type="ECO:0000313" key="8">
    <source>
        <dbReference type="EMBL" id="CAK9150255.1"/>
    </source>
</evidence>
<dbReference type="AlphaFoldDB" id="A0ABC8S396"/>
<comment type="subcellular location">
    <subcellularLocation>
        <location evidence="1">Membrane</location>
        <topology evidence="1">Multi-pass membrane protein</topology>
    </subcellularLocation>
</comment>
<evidence type="ECO:0000256" key="6">
    <source>
        <dbReference type="SAM" id="MobiDB-lite"/>
    </source>
</evidence>
<dbReference type="PANTHER" id="PTHR48140:SF1">
    <property type="entry name" value="FATTY ACID DESATURASE 4, CHLOROPLASTIC-RELATED"/>
    <property type="match status" value="1"/>
</dbReference>
<feature type="domain" description="Lipid desaturase" evidence="7">
    <location>
        <begin position="119"/>
        <end position="287"/>
    </location>
</feature>
<comment type="caution">
    <text evidence="8">The sequence shown here is derived from an EMBL/GenBank/DDBJ whole genome shotgun (WGS) entry which is preliminary data.</text>
</comment>
<keyword evidence="5" id="KW-0472">Membrane</keyword>
<feature type="compositionally biased region" description="Polar residues" evidence="6">
    <location>
        <begin position="288"/>
        <end position="308"/>
    </location>
</feature>
<dbReference type="EMBL" id="CAUOFW020002014">
    <property type="protein sequence ID" value="CAK9150255.1"/>
    <property type="molecule type" value="Genomic_DNA"/>
</dbReference>
<proteinExistence type="inferred from homology"/>
<organism evidence="8 9">
    <name type="scientific">Ilex paraguariensis</name>
    <name type="common">yerba mate</name>
    <dbReference type="NCBI Taxonomy" id="185542"/>
    <lineage>
        <taxon>Eukaryota</taxon>
        <taxon>Viridiplantae</taxon>
        <taxon>Streptophyta</taxon>
        <taxon>Embryophyta</taxon>
        <taxon>Tracheophyta</taxon>
        <taxon>Spermatophyta</taxon>
        <taxon>Magnoliopsida</taxon>
        <taxon>eudicotyledons</taxon>
        <taxon>Gunneridae</taxon>
        <taxon>Pentapetalae</taxon>
        <taxon>asterids</taxon>
        <taxon>campanulids</taxon>
        <taxon>Aquifoliales</taxon>
        <taxon>Aquifoliaceae</taxon>
        <taxon>Ilex</taxon>
    </lineage>
</organism>
<evidence type="ECO:0000259" key="7">
    <source>
        <dbReference type="Pfam" id="PF10520"/>
    </source>
</evidence>
<protein>
    <recommendedName>
        <fullName evidence="7">Lipid desaturase domain-containing protein</fullName>
    </recommendedName>
</protein>
<evidence type="ECO:0000256" key="5">
    <source>
        <dbReference type="ARBA" id="ARBA00023136"/>
    </source>
</evidence>
<name>A0ABC8S396_9AQUA</name>
<reference evidence="8 9" key="1">
    <citation type="submission" date="2024-02" db="EMBL/GenBank/DDBJ databases">
        <authorList>
            <person name="Vignale AGUSTIN F."/>
            <person name="Sosa J E."/>
            <person name="Modenutti C."/>
        </authorList>
    </citation>
    <scope>NUCLEOTIDE SEQUENCE [LARGE SCALE GENOMIC DNA]</scope>
</reference>
<evidence type="ECO:0000256" key="2">
    <source>
        <dbReference type="ARBA" id="ARBA00007620"/>
    </source>
</evidence>
<dbReference type="PANTHER" id="PTHR48140">
    <property type="entry name" value="FATTY ACID DESATURASE 4, CHLOROPLASTIC-RELATED"/>
    <property type="match status" value="1"/>
</dbReference>
<evidence type="ECO:0000256" key="3">
    <source>
        <dbReference type="ARBA" id="ARBA00022692"/>
    </source>
</evidence>
<evidence type="ECO:0000256" key="4">
    <source>
        <dbReference type="ARBA" id="ARBA00022989"/>
    </source>
</evidence>
<dbReference type="Proteomes" id="UP001642360">
    <property type="component" value="Unassembled WGS sequence"/>
</dbReference>
<keyword evidence="9" id="KW-1185">Reference proteome</keyword>
<feature type="region of interest" description="Disordered" evidence="6">
    <location>
        <begin position="286"/>
        <end position="308"/>
    </location>
</feature>
<dbReference type="Pfam" id="PF10520">
    <property type="entry name" value="Lipid_desat"/>
    <property type="match status" value="1"/>
</dbReference>
<evidence type="ECO:0000256" key="1">
    <source>
        <dbReference type="ARBA" id="ARBA00004141"/>
    </source>
</evidence>
<evidence type="ECO:0000313" key="9">
    <source>
        <dbReference type="Proteomes" id="UP001642360"/>
    </source>
</evidence>
<comment type="similarity">
    <text evidence="2">Belongs to the fatty acid desaturase CarF family.</text>
</comment>
<sequence>MYILPHHHYPLRSPHHARRRHRHLSLTTRVHCSTTTTTETNMTTKSLVIHPPPTLVTAANTALSNRIVLNDPTLESTWSHRVWVASGCTTVIISLAKSISGAADSHMWLEPIFSGLVGYILADLGSGVYHWGIDNYGGAETPMFGSQIAAFQGHHQWPWTITRRQFANNIHALARAITFTVLPIELIFNDPVLHGFVGVYSGCIMFSQQFHAWAHGTKSKLPPLVVALQEAGILVSRSQHAAHHRPPYNNNYCIVSGVWNAFLDKQKVFEALEMILFFKLGVRPRSWSEPNSDWTEDTQTSCSQTTMH</sequence>
<gene>
    <name evidence="8" type="ORF">ILEXP_LOCUS18397</name>
</gene>
<keyword evidence="4" id="KW-1133">Transmembrane helix</keyword>
<dbReference type="InterPro" id="IPR019547">
    <property type="entry name" value="Lipid_desat"/>
</dbReference>
<accession>A0ABC8S396</accession>
<dbReference type="InterPro" id="IPR052864">
    <property type="entry name" value="Chloroplast_FAD_CarF"/>
</dbReference>
<keyword evidence="3" id="KW-0812">Transmembrane</keyword>